<evidence type="ECO:0000256" key="9">
    <source>
        <dbReference type="RuleBase" id="RU003662"/>
    </source>
</evidence>
<dbReference type="InterPro" id="IPR018204">
    <property type="entry name" value="Trp_synthase_alpha_AS"/>
</dbReference>
<evidence type="ECO:0000313" key="11">
    <source>
        <dbReference type="Proteomes" id="UP001597369"/>
    </source>
</evidence>
<evidence type="ECO:0000256" key="4">
    <source>
        <dbReference type="ARBA" id="ARBA00022822"/>
    </source>
</evidence>
<dbReference type="HAMAP" id="MF_00131">
    <property type="entry name" value="Trp_synth_alpha"/>
    <property type="match status" value="1"/>
</dbReference>
<feature type="active site" description="Proton acceptor" evidence="8">
    <location>
        <position position="48"/>
    </location>
</feature>
<comment type="subunit">
    <text evidence="2 8">Tetramer of two alpha and two beta chains.</text>
</comment>
<dbReference type="EC" id="4.2.1.20" evidence="8"/>
<evidence type="ECO:0000313" key="10">
    <source>
        <dbReference type="EMBL" id="MFD2067564.1"/>
    </source>
</evidence>
<proteinExistence type="inferred from homology"/>
<comment type="similarity">
    <text evidence="8 9">Belongs to the TrpA family.</text>
</comment>
<gene>
    <name evidence="8 10" type="primary">trpA</name>
    <name evidence="10" type="ORF">ACFSKU_11775</name>
</gene>
<dbReference type="PROSITE" id="PS00167">
    <property type="entry name" value="TRP_SYNTHASE_ALPHA"/>
    <property type="match status" value="1"/>
</dbReference>
<dbReference type="InterPro" id="IPR002028">
    <property type="entry name" value="Trp_synthase_suA"/>
</dbReference>
<keyword evidence="4 8" id="KW-0822">Tryptophan biosynthesis</keyword>
<evidence type="ECO:0000256" key="1">
    <source>
        <dbReference type="ARBA" id="ARBA00004733"/>
    </source>
</evidence>
<evidence type="ECO:0000256" key="3">
    <source>
        <dbReference type="ARBA" id="ARBA00022605"/>
    </source>
</evidence>
<feature type="active site" description="Proton acceptor" evidence="8">
    <location>
        <position position="59"/>
    </location>
</feature>
<dbReference type="RefSeq" id="WP_229958110.1">
    <property type="nucleotide sequence ID" value="NZ_JAJJWI010000002.1"/>
</dbReference>
<keyword evidence="3 8" id="KW-0028">Amino-acid biosynthesis</keyword>
<dbReference type="InterPro" id="IPR011060">
    <property type="entry name" value="RibuloseP-bd_barrel"/>
</dbReference>
<comment type="pathway">
    <text evidence="1 8">Amino-acid biosynthesis; L-tryptophan biosynthesis; L-tryptophan from chorismate: step 5/5.</text>
</comment>
<dbReference type="Pfam" id="PF00290">
    <property type="entry name" value="Trp_syntA"/>
    <property type="match status" value="1"/>
</dbReference>
<dbReference type="Gene3D" id="3.20.20.70">
    <property type="entry name" value="Aldolase class I"/>
    <property type="match status" value="1"/>
</dbReference>
<sequence>MKNRLQELFAEKQQEGLLSVYFTAGYPNLNDTESIILELEKNGVDLIEVGMPFSDPLADGPTIQQSSEVAIRNGMTIPLLFEQLRNIREKTQIPLVLMGYLNPVMQYGVERFCQKCKEVGIDGIILPDLPLADYVREFKSIFEENNLSKVFLITPQTPEQRIREIDSHTNGFVYMVSSASTTGSTNGKAVANTDYFQRVAQMGIQNPAMIGFGIHNRDTFVQACNHARGAIIGSAFIKALGQERSLQQNIQSFIHSLRN</sequence>
<comment type="caution">
    <text evidence="10">The sequence shown here is derived from an EMBL/GenBank/DDBJ whole genome shotgun (WGS) entry which is preliminary data.</text>
</comment>
<dbReference type="Proteomes" id="UP001597369">
    <property type="component" value="Unassembled WGS sequence"/>
</dbReference>
<dbReference type="SUPFAM" id="SSF51366">
    <property type="entry name" value="Ribulose-phoshate binding barrel"/>
    <property type="match status" value="1"/>
</dbReference>
<protein>
    <recommendedName>
        <fullName evidence="8">Tryptophan synthase alpha chain</fullName>
        <ecNumber evidence="8">4.2.1.20</ecNumber>
    </recommendedName>
</protein>
<name>A0ABW4WY47_9BACT</name>
<evidence type="ECO:0000256" key="7">
    <source>
        <dbReference type="ARBA" id="ARBA00049047"/>
    </source>
</evidence>
<dbReference type="InterPro" id="IPR013785">
    <property type="entry name" value="Aldolase_TIM"/>
</dbReference>
<comment type="catalytic activity">
    <reaction evidence="7 8">
        <text>(1S,2R)-1-C-(indol-3-yl)glycerol 3-phosphate + L-serine = D-glyceraldehyde 3-phosphate + L-tryptophan + H2O</text>
        <dbReference type="Rhea" id="RHEA:10532"/>
        <dbReference type="ChEBI" id="CHEBI:15377"/>
        <dbReference type="ChEBI" id="CHEBI:33384"/>
        <dbReference type="ChEBI" id="CHEBI:57912"/>
        <dbReference type="ChEBI" id="CHEBI:58866"/>
        <dbReference type="ChEBI" id="CHEBI:59776"/>
        <dbReference type="EC" id="4.2.1.20"/>
    </reaction>
</comment>
<evidence type="ECO:0000256" key="5">
    <source>
        <dbReference type="ARBA" id="ARBA00023141"/>
    </source>
</evidence>
<keyword evidence="11" id="KW-1185">Reference proteome</keyword>
<keyword evidence="5 8" id="KW-0057">Aromatic amino acid biosynthesis</keyword>
<keyword evidence="6 8" id="KW-0456">Lyase</keyword>
<evidence type="ECO:0000256" key="2">
    <source>
        <dbReference type="ARBA" id="ARBA00011270"/>
    </source>
</evidence>
<accession>A0ABW4WY47</accession>
<dbReference type="PANTHER" id="PTHR43406">
    <property type="entry name" value="TRYPTOPHAN SYNTHASE, ALPHA CHAIN"/>
    <property type="match status" value="1"/>
</dbReference>
<dbReference type="NCBIfam" id="TIGR00262">
    <property type="entry name" value="trpA"/>
    <property type="match status" value="1"/>
</dbReference>
<comment type="function">
    <text evidence="8">The alpha subunit is responsible for the aldol cleavage of indoleglycerol phosphate to indole and glyceraldehyde 3-phosphate.</text>
</comment>
<dbReference type="PANTHER" id="PTHR43406:SF1">
    <property type="entry name" value="TRYPTOPHAN SYNTHASE ALPHA CHAIN, CHLOROPLASTIC"/>
    <property type="match status" value="1"/>
</dbReference>
<evidence type="ECO:0000256" key="8">
    <source>
        <dbReference type="HAMAP-Rule" id="MF_00131"/>
    </source>
</evidence>
<reference evidence="11" key="1">
    <citation type="journal article" date="2019" name="Int. J. Syst. Evol. Microbiol.">
        <title>The Global Catalogue of Microorganisms (GCM) 10K type strain sequencing project: providing services to taxonomists for standard genome sequencing and annotation.</title>
        <authorList>
            <consortium name="The Broad Institute Genomics Platform"/>
            <consortium name="The Broad Institute Genome Sequencing Center for Infectious Disease"/>
            <person name="Wu L."/>
            <person name="Ma J."/>
        </authorList>
    </citation>
    <scope>NUCLEOTIDE SEQUENCE [LARGE SCALE GENOMIC DNA]</scope>
    <source>
        <strain evidence="11">JCM 16545</strain>
    </source>
</reference>
<dbReference type="EMBL" id="JBHUHV010000037">
    <property type="protein sequence ID" value="MFD2067564.1"/>
    <property type="molecule type" value="Genomic_DNA"/>
</dbReference>
<dbReference type="CDD" id="cd04724">
    <property type="entry name" value="Tryptophan_synthase_alpha"/>
    <property type="match status" value="1"/>
</dbReference>
<evidence type="ECO:0000256" key="6">
    <source>
        <dbReference type="ARBA" id="ARBA00023239"/>
    </source>
</evidence>
<organism evidence="10 11">
    <name type="scientific">Pontibacter silvestris</name>
    <dbReference type="NCBI Taxonomy" id="2305183"/>
    <lineage>
        <taxon>Bacteria</taxon>
        <taxon>Pseudomonadati</taxon>
        <taxon>Bacteroidota</taxon>
        <taxon>Cytophagia</taxon>
        <taxon>Cytophagales</taxon>
        <taxon>Hymenobacteraceae</taxon>
        <taxon>Pontibacter</taxon>
    </lineage>
</organism>
<dbReference type="GO" id="GO:0004834">
    <property type="term" value="F:tryptophan synthase activity"/>
    <property type="evidence" value="ECO:0007669"/>
    <property type="project" value="UniProtKB-EC"/>
</dbReference>